<dbReference type="Proteomes" id="UP000092213">
    <property type="component" value="Chromosome"/>
</dbReference>
<evidence type="ECO:0000256" key="1">
    <source>
        <dbReference type="SAM" id="MobiDB-lite"/>
    </source>
</evidence>
<dbReference type="RefSeq" id="WP_066668437.1">
    <property type="nucleotide sequence ID" value="NZ_CP016171.1"/>
</dbReference>
<proteinExistence type="predicted"/>
<accession>A0A193FU65</accession>
<organism evidence="2 3">
    <name type="scientific">Bordetella bronchialis</name>
    <dbReference type="NCBI Taxonomy" id="463025"/>
    <lineage>
        <taxon>Bacteria</taxon>
        <taxon>Pseudomonadati</taxon>
        <taxon>Pseudomonadota</taxon>
        <taxon>Betaproteobacteria</taxon>
        <taxon>Burkholderiales</taxon>
        <taxon>Alcaligenaceae</taxon>
        <taxon>Bordetella</taxon>
    </lineage>
</organism>
<evidence type="ECO:0000313" key="2">
    <source>
        <dbReference type="EMBL" id="ANN70873.1"/>
    </source>
</evidence>
<feature type="compositionally biased region" description="Low complexity" evidence="1">
    <location>
        <begin position="204"/>
        <end position="214"/>
    </location>
</feature>
<evidence type="ECO:0000313" key="3">
    <source>
        <dbReference type="Proteomes" id="UP000092213"/>
    </source>
</evidence>
<dbReference type="AlphaFoldDB" id="A0A193FU65"/>
<feature type="region of interest" description="Disordered" evidence="1">
    <location>
        <begin position="190"/>
        <end position="214"/>
    </location>
</feature>
<dbReference type="STRING" id="463025.BAU08_05585"/>
<name>A0A193FU65_9BORD</name>
<sequence>MDDSVLAAIARWPNVPAVAGWLSLDANGQWRLHPAGDAARGGPGVSIANPSILAFMSRNYDRDEQGRWFFQNGPQRVYVRLDAAPYILRTGTDGTCLETHTGLRVRDIAGWFLDEAHRLYARTDLGPGMIAGRDVPALMDAMRLEDGADALQAAAELEVGASLQVRHPAATAAVPLRRLRRDELERELGFVANPAVDPRPPGAAPATPADGPSR</sequence>
<reference evidence="2 3" key="1">
    <citation type="submission" date="2016-06" db="EMBL/GenBank/DDBJ databases">
        <title>Complete genome sequences of Bordetella bronchialis and Bordetella flabilis.</title>
        <authorList>
            <person name="LiPuma J.J."/>
            <person name="Spilker T."/>
        </authorList>
    </citation>
    <scope>NUCLEOTIDE SEQUENCE [LARGE SCALE GENOMIC DNA]</scope>
    <source>
        <strain evidence="2 3">AU17976</strain>
    </source>
</reference>
<dbReference type="EMBL" id="CP016171">
    <property type="protein sequence ID" value="ANN70873.1"/>
    <property type="molecule type" value="Genomic_DNA"/>
</dbReference>
<gene>
    <name evidence="2" type="ORF">BAU08_05585</name>
</gene>
<protein>
    <recommendedName>
        <fullName evidence="4">DUF2946 domain-containing protein</fullName>
    </recommendedName>
</protein>
<dbReference type="InterPro" id="IPR021332">
    <property type="entry name" value="DUF2944"/>
</dbReference>
<dbReference type="Pfam" id="PF11161">
    <property type="entry name" value="DUF2944"/>
    <property type="match status" value="1"/>
</dbReference>
<evidence type="ECO:0008006" key="4">
    <source>
        <dbReference type="Google" id="ProtNLM"/>
    </source>
</evidence>